<dbReference type="AlphaFoldDB" id="A0A286IEU3"/>
<evidence type="ECO:0000313" key="2">
    <source>
        <dbReference type="EMBL" id="SOE18653.1"/>
    </source>
</evidence>
<dbReference type="EMBL" id="OCPC01000006">
    <property type="protein sequence ID" value="SOE18653.1"/>
    <property type="molecule type" value="Genomic_DNA"/>
</dbReference>
<sequence>MPPVLPLTSLATTYARSKARQVRRDAALFGFIGLMALMACSALFGAFALVVAETYGPVYGLLATAGLALVLALLAIGIRVLLRRRARRRMNAAMAGRASVLAVSSASSMIAQHKSKAIVAGLLIGALAATMLRSSDE</sequence>
<dbReference type="Proteomes" id="UP000219465">
    <property type="component" value="Unassembled WGS sequence"/>
</dbReference>
<keyword evidence="1" id="KW-1133">Transmembrane helix</keyword>
<evidence type="ECO:0000313" key="3">
    <source>
        <dbReference type="Proteomes" id="UP000219465"/>
    </source>
</evidence>
<proteinExistence type="predicted"/>
<feature type="transmembrane region" description="Helical" evidence="1">
    <location>
        <begin position="26"/>
        <end position="52"/>
    </location>
</feature>
<organism evidence="2 3">
    <name type="scientific">Hoeflea halophila</name>
    <dbReference type="NCBI Taxonomy" id="714899"/>
    <lineage>
        <taxon>Bacteria</taxon>
        <taxon>Pseudomonadati</taxon>
        <taxon>Pseudomonadota</taxon>
        <taxon>Alphaproteobacteria</taxon>
        <taxon>Hyphomicrobiales</taxon>
        <taxon>Rhizobiaceae</taxon>
        <taxon>Hoeflea</taxon>
    </lineage>
</organism>
<keyword evidence="1" id="KW-0812">Transmembrane</keyword>
<name>A0A286IEU3_9HYPH</name>
<keyword evidence="3" id="KW-1185">Reference proteome</keyword>
<protein>
    <submittedName>
        <fullName evidence="2">Uncharacterized protein</fullName>
    </submittedName>
</protein>
<evidence type="ECO:0000256" key="1">
    <source>
        <dbReference type="SAM" id="Phobius"/>
    </source>
</evidence>
<reference evidence="3" key="1">
    <citation type="submission" date="2017-08" db="EMBL/GenBank/DDBJ databases">
        <authorList>
            <person name="Varghese N."/>
            <person name="Submissions S."/>
        </authorList>
    </citation>
    <scope>NUCLEOTIDE SEQUENCE [LARGE SCALE GENOMIC DNA]</scope>
    <source>
        <strain evidence="3">KCTC 23107</strain>
    </source>
</reference>
<gene>
    <name evidence="2" type="ORF">SAMN05877838_3589</name>
</gene>
<keyword evidence="1" id="KW-0472">Membrane</keyword>
<accession>A0A286IEU3</accession>
<dbReference type="RefSeq" id="WP_179759109.1">
    <property type="nucleotide sequence ID" value="NZ_OCPC01000006.1"/>
</dbReference>
<feature type="transmembrane region" description="Helical" evidence="1">
    <location>
        <begin position="117"/>
        <end position="134"/>
    </location>
</feature>
<feature type="transmembrane region" description="Helical" evidence="1">
    <location>
        <begin position="58"/>
        <end position="82"/>
    </location>
</feature>